<evidence type="ECO:0000256" key="9">
    <source>
        <dbReference type="ARBA" id="ARBA00023224"/>
    </source>
</evidence>
<dbReference type="GO" id="GO:0007267">
    <property type="term" value="P:cell-cell signaling"/>
    <property type="evidence" value="ECO:0007669"/>
    <property type="project" value="TreeGrafter"/>
</dbReference>
<feature type="transmembrane region" description="Helical" evidence="12">
    <location>
        <begin position="300"/>
        <end position="321"/>
    </location>
</feature>
<evidence type="ECO:0000256" key="1">
    <source>
        <dbReference type="ARBA" id="ARBA00004651"/>
    </source>
</evidence>
<evidence type="ECO:0000256" key="4">
    <source>
        <dbReference type="ARBA" id="ARBA00022692"/>
    </source>
</evidence>
<dbReference type="PANTHER" id="PTHR24248:SF72">
    <property type="entry name" value="G-PROTEIN COUPLED RECEPTORS FAMILY 1 PROFILE DOMAIN-CONTAINING PROTEIN"/>
    <property type="match status" value="1"/>
</dbReference>
<dbReference type="PANTHER" id="PTHR24248">
    <property type="entry name" value="ADRENERGIC RECEPTOR-RELATED G-PROTEIN COUPLED RECEPTOR"/>
    <property type="match status" value="1"/>
</dbReference>
<comment type="caution">
    <text evidence="14">The sequence shown here is derived from an EMBL/GenBank/DDBJ whole genome shotgun (WGS) entry which is preliminary data.</text>
</comment>
<keyword evidence="6 10" id="KW-0297">G-protein coupled receptor</keyword>
<feature type="transmembrane region" description="Helical" evidence="12">
    <location>
        <begin position="65"/>
        <end position="87"/>
    </location>
</feature>
<dbReference type="PROSITE" id="PS50262">
    <property type="entry name" value="G_PROTEIN_RECEP_F1_2"/>
    <property type="match status" value="1"/>
</dbReference>
<dbReference type="PROSITE" id="PS00237">
    <property type="entry name" value="G_PROTEIN_RECEP_F1_1"/>
    <property type="match status" value="1"/>
</dbReference>
<dbReference type="GO" id="GO:0004937">
    <property type="term" value="F:alpha1-adrenergic receptor activity"/>
    <property type="evidence" value="ECO:0007669"/>
    <property type="project" value="TreeGrafter"/>
</dbReference>
<dbReference type="PRINTS" id="PR00237">
    <property type="entry name" value="GPCRRHODOPSN"/>
</dbReference>
<evidence type="ECO:0000313" key="14">
    <source>
        <dbReference type="EMBL" id="CAK1548087.1"/>
    </source>
</evidence>
<dbReference type="InterPro" id="IPR017452">
    <property type="entry name" value="GPCR_Rhodpsn_7TM"/>
</dbReference>
<evidence type="ECO:0000256" key="12">
    <source>
        <dbReference type="SAM" id="Phobius"/>
    </source>
</evidence>
<evidence type="ECO:0000259" key="13">
    <source>
        <dbReference type="PROSITE" id="PS50262"/>
    </source>
</evidence>
<feature type="region of interest" description="Disordered" evidence="11">
    <location>
        <begin position="185"/>
        <end position="224"/>
    </location>
</feature>
<evidence type="ECO:0000256" key="10">
    <source>
        <dbReference type="RuleBase" id="RU000688"/>
    </source>
</evidence>
<dbReference type="Gene3D" id="1.20.1070.10">
    <property type="entry name" value="Rhodopsin 7-helix transmembrane proteins"/>
    <property type="match status" value="1"/>
</dbReference>
<evidence type="ECO:0000256" key="7">
    <source>
        <dbReference type="ARBA" id="ARBA00023136"/>
    </source>
</evidence>
<evidence type="ECO:0000256" key="11">
    <source>
        <dbReference type="SAM" id="MobiDB-lite"/>
    </source>
</evidence>
<feature type="transmembrane region" description="Helical" evidence="12">
    <location>
        <begin position="34"/>
        <end position="59"/>
    </location>
</feature>
<evidence type="ECO:0000313" key="15">
    <source>
        <dbReference type="Proteomes" id="UP001497472"/>
    </source>
</evidence>
<keyword evidence="9 10" id="KW-0807">Transducer</keyword>
<keyword evidence="5 12" id="KW-1133">Transmembrane helix</keyword>
<evidence type="ECO:0000256" key="8">
    <source>
        <dbReference type="ARBA" id="ARBA00023170"/>
    </source>
</evidence>
<evidence type="ECO:0000256" key="6">
    <source>
        <dbReference type="ARBA" id="ARBA00023040"/>
    </source>
</evidence>
<feature type="transmembrane region" description="Helical" evidence="12">
    <location>
        <begin position="148"/>
        <end position="174"/>
    </location>
</feature>
<organism evidence="14 15">
    <name type="scientific">Leptosia nina</name>
    <dbReference type="NCBI Taxonomy" id="320188"/>
    <lineage>
        <taxon>Eukaryota</taxon>
        <taxon>Metazoa</taxon>
        <taxon>Ecdysozoa</taxon>
        <taxon>Arthropoda</taxon>
        <taxon>Hexapoda</taxon>
        <taxon>Insecta</taxon>
        <taxon>Pterygota</taxon>
        <taxon>Neoptera</taxon>
        <taxon>Endopterygota</taxon>
        <taxon>Lepidoptera</taxon>
        <taxon>Glossata</taxon>
        <taxon>Ditrysia</taxon>
        <taxon>Papilionoidea</taxon>
        <taxon>Pieridae</taxon>
        <taxon>Pierinae</taxon>
        <taxon>Leptosia</taxon>
    </lineage>
</organism>
<reference evidence="14 15" key="1">
    <citation type="submission" date="2023-11" db="EMBL/GenBank/DDBJ databases">
        <authorList>
            <person name="Okamura Y."/>
        </authorList>
    </citation>
    <scope>NUCLEOTIDE SEQUENCE [LARGE SCALE GENOMIC DNA]</scope>
</reference>
<dbReference type="AlphaFoldDB" id="A0AAV1JHR4"/>
<dbReference type="Proteomes" id="UP001497472">
    <property type="component" value="Unassembled WGS sequence"/>
</dbReference>
<keyword evidence="3" id="KW-1003">Cell membrane</keyword>
<dbReference type="GO" id="GO:0071880">
    <property type="term" value="P:adenylate cyclase-activating adrenergic receptor signaling pathway"/>
    <property type="evidence" value="ECO:0007669"/>
    <property type="project" value="TreeGrafter"/>
</dbReference>
<evidence type="ECO:0000256" key="5">
    <source>
        <dbReference type="ARBA" id="ARBA00022989"/>
    </source>
</evidence>
<accession>A0AAV1JHR4</accession>
<feature type="compositionally biased region" description="Polar residues" evidence="11">
    <location>
        <begin position="190"/>
        <end position="200"/>
    </location>
</feature>
<evidence type="ECO:0000256" key="3">
    <source>
        <dbReference type="ARBA" id="ARBA00022475"/>
    </source>
</evidence>
<dbReference type="SUPFAM" id="SSF81321">
    <property type="entry name" value="Family A G protein-coupled receptor-like"/>
    <property type="match status" value="1"/>
</dbReference>
<keyword evidence="7 12" id="KW-0472">Membrane</keyword>
<feature type="transmembrane region" description="Helical" evidence="12">
    <location>
        <begin position="108"/>
        <end position="128"/>
    </location>
</feature>
<name>A0AAV1JHR4_9NEOP</name>
<feature type="transmembrane region" description="Helical" evidence="12">
    <location>
        <begin position="269"/>
        <end position="288"/>
    </location>
</feature>
<protein>
    <recommendedName>
        <fullName evidence="13">G-protein coupled receptors family 1 profile domain-containing protein</fullName>
    </recommendedName>
</protein>
<feature type="compositionally biased region" description="Basic and acidic residues" evidence="11">
    <location>
        <begin position="202"/>
        <end position="221"/>
    </location>
</feature>
<dbReference type="InterPro" id="IPR000276">
    <property type="entry name" value="GPCR_Rhodpsn"/>
</dbReference>
<keyword evidence="15" id="KW-1185">Reference proteome</keyword>
<dbReference type="Pfam" id="PF00001">
    <property type="entry name" value="7tm_1"/>
    <property type="match status" value="1"/>
</dbReference>
<evidence type="ECO:0000256" key="2">
    <source>
        <dbReference type="ARBA" id="ARBA00010663"/>
    </source>
</evidence>
<feature type="transmembrane region" description="Helical" evidence="12">
    <location>
        <begin position="6"/>
        <end position="22"/>
    </location>
</feature>
<proteinExistence type="inferred from homology"/>
<dbReference type="EMBL" id="CAVLEF010000010">
    <property type="protein sequence ID" value="CAK1548087.1"/>
    <property type="molecule type" value="Genomic_DNA"/>
</dbReference>
<feature type="domain" description="G-protein coupled receptors family 1 profile" evidence="13">
    <location>
        <begin position="11"/>
        <end position="319"/>
    </location>
</feature>
<dbReference type="GO" id="GO:0005886">
    <property type="term" value="C:plasma membrane"/>
    <property type="evidence" value="ECO:0007669"/>
    <property type="project" value="UniProtKB-SubCell"/>
</dbReference>
<keyword evidence="8 10" id="KW-0675">Receptor</keyword>
<comment type="similarity">
    <text evidence="2 10">Belongs to the G-protein coupled receptor 1 family.</text>
</comment>
<dbReference type="GO" id="GO:0007200">
    <property type="term" value="P:phospholipase C-activating G protein-coupled receptor signaling pathway"/>
    <property type="evidence" value="ECO:0007669"/>
    <property type="project" value="TreeGrafter"/>
</dbReference>
<keyword evidence="4 10" id="KW-0812">Transmembrane</keyword>
<gene>
    <name evidence="14" type="ORF">LNINA_LOCUS7510</name>
</gene>
<sequence>MALITFATLIGNVSVIAALLRAKRSPTHYPLSSLVVADFMVGLVVLPIATARELFVFHLPRAVCVFWSTMDVLCCTASILSLCVLGWERWCGITAPLARARRAKKARLLACIVWPVASAVALPTAFIPSPRHFHPGEMAKACTVNTNIGYVFFSISFSFYLPAGMMLVMYGYILRALAAPPPIRVHRGRSPNQETQNQAQRRSREATDASDHAPKDDKKADVAPTCTTRKGKILNIPGTSKSIKLPSPLRSPRTLGGLMTRQRRATRTIIMLMALFLVCWAPFFIMLPLDSVFDCVWDSAWQWCTWLGYLNSALNPLVYSAGSPTVRKALRASFTTNSSSRNTLPIAFCVQAPPTDV</sequence>
<dbReference type="GO" id="GO:0043410">
    <property type="term" value="P:positive regulation of MAPK cascade"/>
    <property type="evidence" value="ECO:0007669"/>
    <property type="project" value="TreeGrafter"/>
</dbReference>
<dbReference type="GO" id="GO:0007204">
    <property type="term" value="P:positive regulation of cytosolic calcium ion concentration"/>
    <property type="evidence" value="ECO:0007669"/>
    <property type="project" value="TreeGrafter"/>
</dbReference>
<comment type="subcellular location">
    <subcellularLocation>
        <location evidence="1">Cell membrane</location>
        <topology evidence="1">Multi-pass membrane protein</topology>
    </subcellularLocation>
</comment>